<dbReference type="InterPro" id="IPR051167">
    <property type="entry name" value="Prolyl_oligopep/macrocyclase"/>
</dbReference>
<dbReference type="Proteomes" id="UP001225356">
    <property type="component" value="Unassembled WGS sequence"/>
</dbReference>
<dbReference type="RefSeq" id="WP_307554525.1">
    <property type="nucleotide sequence ID" value="NZ_JAUSQU010000001.1"/>
</dbReference>
<dbReference type="Pfam" id="PF02897">
    <property type="entry name" value="Peptidase_S9_N"/>
    <property type="match status" value="1"/>
</dbReference>
<dbReference type="InterPro" id="IPR029058">
    <property type="entry name" value="AB_hydrolase_fold"/>
</dbReference>
<dbReference type="Pfam" id="PF00326">
    <property type="entry name" value="Peptidase_S9"/>
    <property type="match status" value="1"/>
</dbReference>
<evidence type="ECO:0000313" key="7">
    <source>
        <dbReference type="EMBL" id="MDP9841312.1"/>
    </source>
</evidence>
<keyword evidence="3" id="KW-0720">Serine protease</keyword>
<reference evidence="7 8" key="1">
    <citation type="submission" date="2023-07" db="EMBL/GenBank/DDBJ databases">
        <title>Sequencing the genomes of 1000 actinobacteria strains.</title>
        <authorList>
            <person name="Klenk H.-P."/>
        </authorList>
    </citation>
    <scope>NUCLEOTIDE SEQUENCE [LARGE SCALE GENOMIC DNA]</scope>
    <source>
        <strain evidence="7 8">DSM 46740</strain>
    </source>
</reference>
<evidence type="ECO:0000256" key="2">
    <source>
        <dbReference type="ARBA" id="ARBA00022801"/>
    </source>
</evidence>
<accession>A0ABT9Q3P0</accession>
<keyword evidence="1" id="KW-0645">Protease</keyword>
<dbReference type="InterPro" id="IPR002470">
    <property type="entry name" value="Peptidase_S9A"/>
</dbReference>
<dbReference type="PRINTS" id="PR00862">
    <property type="entry name" value="PROLIGOPTASE"/>
</dbReference>
<keyword evidence="8" id="KW-1185">Reference proteome</keyword>
<evidence type="ECO:0000259" key="5">
    <source>
        <dbReference type="Pfam" id="PF00326"/>
    </source>
</evidence>
<evidence type="ECO:0000256" key="3">
    <source>
        <dbReference type="ARBA" id="ARBA00022825"/>
    </source>
</evidence>
<dbReference type="InterPro" id="IPR023302">
    <property type="entry name" value="Pept_S9A_N"/>
</dbReference>
<feature type="domain" description="Peptidase S9 prolyl oligopeptidase catalytic" evidence="5">
    <location>
        <begin position="535"/>
        <end position="742"/>
    </location>
</feature>
<dbReference type="InterPro" id="IPR001375">
    <property type="entry name" value="Peptidase_S9_cat"/>
</dbReference>
<dbReference type="Gene3D" id="3.40.50.1820">
    <property type="entry name" value="alpha/beta hydrolase"/>
    <property type="match status" value="1"/>
</dbReference>
<dbReference type="SUPFAM" id="SSF50993">
    <property type="entry name" value="Peptidase/esterase 'gauge' domain"/>
    <property type="match status" value="1"/>
</dbReference>
<feature type="region of interest" description="Disordered" evidence="4">
    <location>
        <begin position="359"/>
        <end position="381"/>
    </location>
</feature>
<name>A0ABT9Q3P0_9ACTN</name>
<dbReference type="GO" id="GO:0004252">
    <property type="term" value="F:serine-type endopeptidase activity"/>
    <property type="evidence" value="ECO:0007669"/>
    <property type="project" value="UniProtKB-EC"/>
</dbReference>
<evidence type="ECO:0000256" key="1">
    <source>
        <dbReference type="ARBA" id="ARBA00022670"/>
    </source>
</evidence>
<feature type="domain" description="Peptidase S9A N-terminal" evidence="6">
    <location>
        <begin position="16"/>
        <end position="354"/>
    </location>
</feature>
<evidence type="ECO:0000313" key="8">
    <source>
        <dbReference type="Proteomes" id="UP001225356"/>
    </source>
</evidence>
<keyword evidence="2 7" id="KW-0378">Hydrolase</keyword>
<dbReference type="SUPFAM" id="SSF53474">
    <property type="entry name" value="alpha/beta-Hydrolases"/>
    <property type="match status" value="1"/>
</dbReference>
<organism evidence="7 8">
    <name type="scientific">Streptosporangium lutulentum</name>
    <dbReference type="NCBI Taxonomy" id="1461250"/>
    <lineage>
        <taxon>Bacteria</taxon>
        <taxon>Bacillati</taxon>
        <taxon>Actinomycetota</taxon>
        <taxon>Actinomycetes</taxon>
        <taxon>Streptosporangiales</taxon>
        <taxon>Streptosporangiaceae</taxon>
        <taxon>Streptosporangium</taxon>
    </lineage>
</organism>
<evidence type="ECO:0000259" key="6">
    <source>
        <dbReference type="Pfam" id="PF02897"/>
    </source>
</evidence>
<dbReference type="EC" id="3.4.21.26" evidence="7"/>
<proteinExistence type="predicted"/>
<protein>
    <submittedName>
        <fullName evidence="7">Prolyl oligopeptidase</fullName>
        <ecNumber evidence="7">3.4.21.26</ecNumber>
    </submittedName>
</protein>
<sequence>MAWQEGDKERIVYPGARRQEVVEELHGRPVADPYRWLESGEGAECAAWLAAQGDLLAAHESTWPQRAMFHRVVAELAGNGAVAVPAVTPPLWRAGRRFFLHRAADQELPVLMVSADGGPPRALVDPLEVDPSGRTTLDAWRPSWTGDLLTYQLSYQGDEHPTLWVMDVSSGQTVDGPLVPGRATPTAWLADDDGFYYVTLAQARAPGAAPRRAAGLYQIGSGVVAPKRQVRLHRIGQDPDEDAVVFETSSSQLSVKISPEGRWLMLSCAPGAQSGNTLWLAGVPAGREHLLWPRLLHDGRADGTQAVLTFGPGGRVYAITDAGAPFGRLCAVDLRDPRAAAWRTLIAQDPPAVLTGCVPLHTPATGSGPDPDPDSGSGSGEAYLLLSRSRHGVAELSLHDGEGHMITEVPAPGPGSVTKLTAPARGGEDAWFSYSDFVTAPAVYRFNLRDRRCRPAVPVLVDSASPGADPRQPPPLIRQVTYTSPDGTPVQMYLILPAQTRLPASGPPAYGPRPTLLTAYGGFGASCLPAYSPTILAWVRAGGTYAIANVRGGGEYGTSWHAAGRGANKPNAFADFVAAARWLIDHRWTTPRQLAIKGASHSGLMVAAALTQNPELFAAAACSAAVLDMVRYPSFGLGPWWVAEFGDPGEADQFDTLLGYSPYHRVRPGVAYPAVLLTSPHHDTRVDSMHTRKMTAALQHASTSGKPVLLRYEEGVGHGPRAASRWSALQADILAFCAAHTGLGCPGTPALP</sequence>
<evidence type="ECO:0000256" key="4">
    <source>
        <dbReference type="SAM" id="MobiDB-lite"/>
    </source>
</evidence>
<dbReference type="PANTHER" id="PTHR42881:SF13">
    <property type="entry name" value="PROLYL ENDOPEPTIDASE"/>
    <property type="match status" value="1"/>
</dbReference>
<dbReference type="PANTHER" id="PTHR42881">
    <property type="entry name" value="PROLYL ENDOPEPTIDASE"/>
    <property type="match status" value="1"/>
</dbReference>
<dbReference type="EMBL" id="JAUSQU010000001">
    <property type="protein sequence ID" value="MDP9841312.1"/>
    <property type="molecule type" value="Genomic_DNA"/>
</dbReference>
<comment type="caution">
    <text evidence="7">The sequence shown here is derived from an EMBL/GenBank/DDBJ whole genome shotgun (WGS) entry which is preliminary data.</text>
</comment>
<gene>
    <name evidence="7" type="ORF">J2853_000523</name>
</gene>
<dbReference type="Gene3D" id="2.130.10.120">
    <property type="entry name" value="Prolyl oligopeptidase, N-terminal domain"/>
    <property type="match status" value="1"/>
</dbReference>